<keyword evidence="2" id="KW-0472">Membrane</keyword>
<dbReference type="AlphaFoldDB" id="A0A8H3X2V0"/>
<protein>
    <submittedName>
        <fullName evidence="3">Uncharacterized protein</fullName>
    </submittedName>
</protein>
<evidence type="ECO:0000256" key="2">
    <source>
        <dbReference type="SAM" id="Phobius"/>
    </source>
</evidence>
<gene>
    <name evidence="3" type="ORF">F8M41_011083</name>
</gene>
<feature type="transmembrane region" description="Helical" evidence="2">
    <location>
        <begin position="30"/>
        <end position="48"/>
    </location>
</feature>
<keyword evidence="4" id="KW-1185">Reference proteome</keyword>
<keyword evidence="2" id="KW-0812">Transmembrane</keyword>
<name>A0A8H3X2V0_GIGMA</name>
<proteinExistence type="predicted"/>
<keyword evidence="2" id="KW-1133">Transmembrane helix</keyword>
<organism evidence="3 4">
    <name type="scientific">Gigaspora margarita</name>
    <dbReference type="NCBI Taxonomy" id="4874"/>
    <lineage>
        <taxon>Eukaryota</taxon>
        <taxon>Fungi</taxon>
        <taxon>Fungi incertae sedis</taxon>
        <taxon>Mucoromycota</taxon>
        <taxon>Glomeromycotina</taxon>
        <taxon>Glomeromycetes</taxon>
        <taxon>Diversisporales</taxon>
        <taxon>Gigasporaceae</taxon>
        <taxon>Gigaspora</taxon>
    </lineage>
</organism>
<accession>A0A8H3X2V0</accession>
<comment type="caution">
    <text evidence="3">The sequence shown here is derived from an EMBL/GenBank/DDBJ whole genome shotgun (WGS) entry which is preliminary data.</text>
</comment>
<dbReference type="EMBL" id="WTPW01002279">
    <property type="protein sequence ID" value="KAF0388208.1"/>
    <property type="molecule type" value="Genomic_DNA"/>
</dbReference>
<feature type="region of interest" description="Disordered" evidence="1">
    <location>
        <begin position="1"/>
        <end position="28"/>
    </location>
</feature>
<reference evidence="3 4" key="1">
    <citation type="journal article" date="2019" name="Environ. Microbiol.">
        <title>At the nexus of three kingdoms: the genome of the mycorrhizal fungus Gigaspora margarita provides insights into plant, endobacterial and fungal interactions.</title>
        <authorList>
            <person name="Venice F."/>
            <person name="Ghignone S."/>
            <person name="Salvioli di Fossalunga A."/>
            <person name="Amselem J."/>
            <person name="Novero M."/>
            <person name="Xianan X."/>
            <person name="Sedzielewska Toro K."/>
            <person name="Morin E."/>
            <person name="Lipzen A."/>
            <person name="Grigoriev I.V."/>
            <person name="Henrissat B."/>
            <person name="Martin F.M."/>
            <person name="Bonfante P."/>
        </authorList>
    </citation>
    <scope>NUCLEOTIDE SEQUENCE [LARGE SCALE GENOMIC DNA]</scope>
    <source>
        <strain evidence="3 4">BEG34</strain>
    </source>
</reference>
<evidence type="ECO:0000313" key="3">
    <source>
        <dbReference type="EMBL" id="KAF0388208.1"/>
    </source>
</evidence>
<evidence type="ECO:0000256" key="1">
    <source>
        <dbReference type="SAM" id="MobiDB-lite"/>
    </source>
</evidence>
<sequence length="100" mass="10773">MDNYFDPKEATTPLQPSTTTNTSPGNSKKVNIGLIIGVVIGAVILIAIPETFRHLSFSFTSKSETAKTFKTVKAFKTASTSEIAKTSETSNLGEIFKTLD</sequence>
<dbReference type="Proteomes" id="UP000439903">
    <property type="component" value="Unassembled WGS sequence"/>
</dbReference>
<feature type="compositionally biased region" description="Low complexity" evidence="1">
    <location>
        <begin position="11"/>
        <end position="28"/>
    </location>
</feature>
<evidence type="ECO:0000313" key="4">
    <source>
        <dbReference type="Proteomes" id="UP000439903"/>
    </source>
</evidence>